<reference evidence="1" key="1">
    <citation type="submission" date="2018-11" db="EMBL/GenBank/DDBJ databases">
        <authorList>
            <person name="Grassa J C."/>
        </authorList>
    </citation>
    <scope>NUCLEOTIDE SEQUENCE [LARGE SCALE GENOMIC DNA]</scope>
</reference>
<dbReference type="EnsemblPlants" id="novel_model_2273_5bd9a17a">
    <property type="protein sequence ID" value="cds.novel_model_2273_5bd9a17a"/>
    <property type="gene ID" value="novel_gene_1203_5bd9a17a"/>
</dbReference>
<dbReference type="Gramene" id="novel_model_2273_5bd9a17a">
    <property type="protein sequence ID" value="cds.novel_model_2273_5bd9a17a"/>
    <property type="gene ID" value="novel_gene_1203_5bd9a17a"/>
</dbReference>
<evidence type="ECO:0000313" key="2">
    <source>
        <dbReference type="Proteomes" id="UP000596661"/>
    </source>
</evidence>
<organism evidence="1 2">
    <name type="scientific">Cannabis sativa</name>
    <name type="common">Hemp</name>
    <name type="synonym">Marijuana</name>
    <dbReference type="NCBI Taxonomy" id="3483"/>
    <lineage>
        <taxon>Eukaryota</taxon>
        <taxon>Viridiplantae</taxon>
        <taxon>Streptophyta</taxon>
        <taxon>Embryophyta</taxon>
        <taxon>Tracheophyta</taxon>
        <taxon>Spermatophyta</taxon>
        <taxon>Magnoliopsida</taxon>
        <taxon>eudicotyledons</taxon>
        <taxon>Gunneridae</taxon>
        <taxon>Pentapetalae</taxon>
        <taxon>rosids</taxon>
        <taxon>fabids</taxon>
        <taxon>Rosales</taxon>
        <taxon>Cannabaceae</taxon>
        <taxon>Cannabis</taxon>
    </lineage>
</organism>
<evidence type="ECO:0000313" key="1">
    <source>
        <dbReference type="EnsemblPlants" id="cds.novel_model_2273_5bd9a17a"/>
    </source>
</evidence>
<sequence length="99" mass="11140">MTYYNKGFNIYNLIFSSTICAVTGFWYESTDAKGLVGELTVDTKAARHGDASGAGAALAEQAQLERSQSPPIAADSYCRRHVYESIRSWTSRNHWLRRF</sequence>
<proteinExistence type="predicted"/>
<accession>A0A803QWJ2</accession>
<keyword evidence="2" id="KW-1185">Reference proteome</keyword>
<dbReference type="EMBL" id="UZAU01000077">
    <property type="status" value="NOT_ANNOTATED_CDS"/>
    <property type="molecule type" value="Genomic_DNA"/>
</dbReference>
<name>A0A803QWJ2_CANSA</name>
<dbReference type="Proteomes" id="UP000596661">
    <property type="component" value="Chromosome 1"/>
</dbReference>
<reference evidence="1" key="2">
    <citation type="submission" date="2021-03" db="UniProtKB">
        <authorList>
            <consortium name="EnsemblPlants"/>
        </authorList>
    </citation>
    <scope>IDENTIFICATION</scope>
</reference>
<dbReference type="AlphaFoldDB" id="A0A803QWJ2"/>
<protein>
    <submittedName>
        <fullName evidence="1">Uncharacterized protein</fullName>
    </submittedName>
</protein>